<sequence>MSGIEVVGLVSAIVGIVEAIGKVSKTLRDAKDIPRAFNEVAERLPLVRDTLQSVESHISHATEDGVYEAMKKVLENCREKAEQLQEIFRAVAPSERISRIKRYSLAVRRLGKGSLVEILAKGMMEDAHALVLAHSAQAATESQVMELSEAIRELSTIEASLPDESAASQMHYGSGDNIAGSKYGGNHTEFSGSGTAYFAPVTQNGMA</sequence>
<accession>A0A2K0WDN7</accession>
<keyword evidence="3" id="KW-1185">Reference proteome</keyword>
<protein>
    <recommendedName>
        <fullName evidence="1">NACHT-NTPase and P-loop NTPases N-terminal domain-containing protein</fullName>
    </recommendedName>
</protein>
<evidence type="ECO:0000313" key="2">
    <source>
        <dbReference type="EMBL" id="PNP80378.1"/>
    </source>
</evidence>
<dbReference type="EMBL" id="MTQA01000077">
    <property type="protein sequence ID" value="PNP80378.1"/>
    <property type="molecule type" value="Genomic_DNA"/>
</dbReference>
<proteinExistence type="predicted"/>
<organism evidence="2 3">
    <name type="scientific">Gibberella nygamai</name>
    <name type="common">Bean root rot disease fungus</name>
    <name type="synonym">Fusarium nygamai</name>
    <dbReference type="NCBI Taxonomy" id="42673"/>
    <lineage>
        <taxon>Eukaryota</taxon>
        <taxon>Fungi</taxon>
        <taxon>Dikarya</taxon>
        <taxon>Ascomycota</taxon>
        <taxon>Pezizomycotina</taxon>
        <taxon>Sordariomycetes</taxon>
        <taxon>Hypocreomycetidae</taxon>
        <taxon>Hypocreales</taxon>
        <taxon>Nectriaceae</taxon>
        <taxon>Fusarium</taxon>
        <taxon>Fusarium fujikuroi species complex</taxon>
    </lineage>
</organism>
<evidence type="ECO:0000259" key="1">
    <source>
        <dbReference type="Pfam" id="PF17107"/>
    </source>
</evidence>
<dbReference type="InterPro" id="IPR031352">
    <property type="entry name" value="SesA"/>
</dbReference>
<evidence type="ECO:0000313" key="3">
    <source>
        <dbReference type="Proteomes" id="UP000236664"/>
    </source>
</evidence>
<reference evidence="2 3" key="1">
    <citation type="submission" date="2017-06" db="EMBL/GenBank/DDBJ databases">
        <title>Genome of Fusarium nygamai isolate CS10214.</title>
        <authorList>
            <person name="Gardiner D.M."/>
            <person name="Obanor F."/>
            <person name="Kazan K."/>
        </authorList>
    </citation>
    <scope>NUCLEOTIDE SEQUENCE [LARGE SCALE GENOMIC DNA]</scope>
    <source>
        <strain evidence="2 3">CS10214</strain>
    </source>
</reference>
<dbReference type="Proteomes" id="UP000236664">
    <property type="component" value="Unassembled WGS sequence"/>
</dbReference>
<comment type="caution">
    <text evidence="2">The sequence shown here is derived from an EMBL/GenBank/DDBJ whole genome shotgun (WGS) entry which is preliminary data.</text>
</comment>
<dbReference type="AlphaFoldDB" id="A0A2K0WDN7"/>
<dbReference type="STRING" id="42673.A0A2K0WDN7"/>
<feature type="domain" description="NACHT-NTPase and P-loop NTPases N-terminal" evidence="1">
    <location>
        <begin position="10"/>
        <end position="130"/>
    </location>
</feature>
<gene>
    <name evidence="2" type="ORF">FNYG_05977</name>
</gene>
<name>A0A2K0WDN7_GIBNY</name>
<dbReference type="Pfam" id="PF17107">
    <property type="entry name" value="SesA"/>
    <property type="match status" value="1"/>
</dbReference>
<dbReference type="OrthoDB" id="674604at2759"/>